<evidence type="ECO:0000313" key="9">
    <source>
        <dbReference type="Proteomes" id="UP001501170"/>
    </source>
</evidence>
<keyword evidence="6" id="KW-0460">Magnesium</keyword>
<dbReference type="SFLD" id="SFLDG01017">
    <property type="entry name" value="Polyprenyl_Transferase_Like"/>
    <property type="match status" value="1"/>
</dbReference>
<name>A0ABN3HFW3_9ACTN</name>
<keyword evidence="5" id="KW-0479">Metal-binding</keyword>
<dbReference type="InterPro" id="IPR000092">
    <property type="entry name" value="Polyprenyl_synt"/>
</dbReference>
<accession>A0ABN3HFW3</accession>
<evidence type="ECO:0000256" key="5">
    <source>
        <dbReference type="ARBA" id="ARBA00022723"/>
    </source>
</evidence>
<dbReference type="Gene3D" id="1.10.600.10">
    <property type="entry name" value="Farnesyl Diphosphate Synthase"/>
    <property type="match status" value="1"/>
</dbReference>
<evidence type="ECO:0000256" key="2">
    <source>
        <dbReference type="ARBA" id="ARBA00005128"/>
    </source>
</evidence>
<comment type="similarity">
    <text evidence="3 7">Belongs to the FPP/GGPP synthase family.</text>
</comment>
<proteinExistence type="inferred from homology"/>
<comment type="cofactor">
    <cofactor evidence="1">
        <name>Mg(2+)</name>
        <dbReference type="ChEBI" id="CHEBI:18420"/>
    </cofactor>
</comment>
<dbReference type="RefSeq" id="WP_062366701.1">
    <property type="nucleotide sequence ID" value="NZ_BAAARB010000008.1"/>
</dbReference>
<reference evidence="8 9" key="1">
    <citation type="journal article" date="2019" name="Int. J. Syst. Evol. Microbiol.">
        <title>The Global Catalogue of Microorganisms (GCM) 10K type strain sequencing project: providing services to taxonomists for standard genome sequencing and annotation.</title>
        <authorList>
            <consortium name="The Broad Institute Genomics Platform"/>
            <consortium name="The Broad Institute Genome Sequencing Center for Infectious Disease"/>
            <person name="Wu L."/>
            <person name="Ma J."/>
        </authorList>
    </citation>
    <scope>NUCLEOTIDE SEQUENCE [LARGE SCALE GENOMIC DNA]</scope>
    <source>
        <strain evidence="8 9">JCM 16227</strain>
    </source>
</reference>
<organism evidence="8 9">
    <name type="scientific">Gordonia cholesterolivorans</name>
    <dbReference type="NCBI Taxonomy" id="559625"/>
    <lineage>
        <taxon>Bacteria</taxon>
        <taxon>Bacillati</taxon>
        <taxon>Actinomycetota</taxon>
        <taxon>Actinomycetes</taxon>
        <taxon>Mycobacteriales</taxon>
        <taxon>Gordoniaceae</taxon>
        <taxon>Gordonia</taxon>
    </lineage>
</organism>
<evidence type="ECO:0000256" key="3">
    <source>
        <dbReference type="ARBA" id="ARBA00006706"/>
    </source>
</evidence>
<evidence type="ECO:0000256" key="4">
    <source>
        <dbReference type="ARBA" id="ARBA00022679"/>
    </source>
</evidence>
<evidence type="ECO:0000256" key="7">
    <source>
        <dbReference type="RuleBase" id="RU004466"/>
    </source>
</evidence>
<dbReference type="InterPro" id="IPR033749">
    <property type="entry name" value="Polyprenyl_synt_CS"/>
</dbReference>
<keyword evidence="4 7" id="KW-0808">Transferase</keyword>
<comment type="pathway">
    <text evidence="2">Isoprenoid biosynthesis.</text>
</comment>
<dbReference type="PANTHER" id="PTHR12001">
    <property type="entry name" value="GERANYLGERANYL PYROPHOSPHATE SYNTHASE"/>
    <property type="match status" value="1"/>
</dbReference>
<dbReference type="CDD" id="cd00685">
    <property type="entry name" value="Trans_IPPS_HT"/>
    <property type="match status" value="1"/>
</dbReference>
<evidence type="ECO:0000256" key="6">
    <source>
        <dbReference type="ARBA" id="ARBA00022842"/>
    </source>
</evidence>
<dbReference type="PROSITE" id="PS00723">
    <property type="entry name" value="POLYPRENYL_SYNTHASE_1"/>
    <property type="match status" value="1"/>
</dbReference>
<dbReference type="SUPFAM" id="SSF48576">
    <property type="entry name" value="Terpenoid synthases"/>
    <property type="match status" value="1"/>
</dbReference>
<sequence length="364" mass="38666">MVNIAHVPAAVDEILTAFFDSGRPALDDIYPAVAEAGDVLADFVLSGGKRVRPLFVYAGWRCGPEAAADTGPGESTALRVGAAIELIQACALIHDDILDRSDTRRGRPTVHRRFEALHGDRGFAGDPAHYGVSAAILLGDLALAWADDLVHGITPADGGPADPHPLPRPVAVLWSQMRTEVLGGQLLDITNESSGDESVTAAYRVMEYKTAAYTVARPLQLGAALSGAEDELSRSLRRIGLDLGVAFQLRDDVLGVFGDPAETGKPSGDDLVEGKRTALLAEGLQRASAAGRDLLRDSLGRSLSEAELTAARDVLTESGALTEIERQIDERLDAALAGIDGLDAGESARADLTWMARRITHRRR</sequence>
<comment type="caution">
    <text evidence="8">The sequence shown here is derived from an EMBL/GenBank/DDBJ whole genome shotgun (WGS) entry which is preliminary data.</text>
</comment>
<keyword evidence="9" id="KW-1185">Reference proteome</keyword>
<dbReference type="Pfam" id="PF00348">
    <property type="entry name" value="polyprenyl_synt"/>
    <property type="match status" value="1"/>
</dbReference>
<dbReference type="SFLD" id="SFLDS00005">
    <property type="entry name" value="Isoprenoid_Synthase_Type_I"/>
    <property type="match status" value="1"/>
</dbReference>
<protein>
    <submittedName>
        <fullName evidence="8">Polyprenyl synthetase family protein</fullName>
    </submittedName>
</protein>
<dbReference type="PANTHER" id="PTHR12001:SF85">
    <property type="entry name" value="SHORT CHAIN ISOPRENYL DIPHOSPHATE SYNTHASE"/>
    <property type="match status" value="1"/>
</dbReference>
<gene>
    <name evidence="8" type="ORF">GCM10009855_19070</name>
</gene>
<evidence type="ECO:0000313" key="8">
    <source>
        <dbReference type="EMBL" id="GAA2379171.1"/>
    </source>
</evidence>
<dbReference type="InterPro" id="IPR008949">
    <property type="entry name" value="Isoprenoid_synthase_dom_sf"/>
</dbReference>
<evidence type="ECO:0000256" key="1">
    <source>
        <dbReference type="ARBA" id="ARBA00001946"/>
    </source>
</evidence>
<dbReference type="PROSITE" id="PS00444">
    <property type="entry name" value="POLYPRENYL_SYNTHASE_2"/>
    <property type="match status" value="1"/>
</dbReference>
<dbReference type="Proteomes" id="UP001501170">
    <property type="component" value="Unassembled WGS sequence"/>
</dbReference>
<dbReference type="EMBL" id="BAAARB010000008">
    <property type="protein sequence ID" value="GAA2379171.1"/>
    <property type="molecule type" value="Genomic_DNA"/>
</dbReference>